<dbReference type="Gene3D" id="3.40.1350.60">
    <property type="match status" value="1"/>
</dbReference>
<dbReference type="Proteomes" id="UP000185490">
    <property type="component" value="Chromosome"/>
</dbReference>
<dbReference type="EMBL" id="CP007389">
    <property type="protein sequence ID" value="APT73818.1"/>
    <property type="molecule type" value="Genomic_DNA"/>
</dbReference>
<dbReference type="InterPro" id="IPR005224">
    <property type="entry name" value="SfsA"/>
</dbReference>
<reference evidence="4 5" key="1">
    <citation type="submission" date="2014-02" db="EMBL/GenBank/DDBJ databases">
        <title>Diversity of Thermotogales isolates from hydrothermal vents.</title>
        <authorList>
            <person name="Haverkamp T.H.A."/>
            <person name="Lossouarn J."/>
            <person name="Geslin C."/>
            <person name="Nesbo C.L."/>
        </authorList>
    </citation>
    <scope>NUCLEOTIDE SEQUENCE [LARGE SCALE GENOMIC DNA]</scope>
    <source>
        <strain evidence="4 5">431</strain>
    </source>
</reference>
<dbReference type="InterPro" id="IPR041465">
    <property type="entry name" value="SfsA_N"/>
</dbReference>
<keyword evidence="5" id="KW-1185">Reference proteome</keyword>
<proteinExistence type="inferred from homology"/>
<dbReference type="NCBIfam" id="TIGR00230">
    <property type="entry name" value="sfsA"/>
    <property type="match status" value="1"/>
</dbReference>
<dbReference type="Pfam" id="PF03749">
    <property type="entry name" value="SfsA"/>
    <property type="match status" value="1"/>
</dbReference>
<dbReference type="Gene3D" id="2.40.50.580">
    <property type="match status" value="1"/>
</dbReference>
<accession>A0ABN4UUG4</accession>
<dbReference type="PANTHER" id="PTHR30545:SF2">
    <property type="entry name" value="SUGAR FERMENTATION STIMULATION PROTEIN A"/>
    <property type="match status" value="1"/>
</dbReference>
<comment type="similarity">
    <text evidence="1">Belongs to the SfsA family.</text>
</comment>
<evidence type="ECO:0000259" key="3">
    <source>
        <dbReference type="Pfam" id="PF17746"/>
    </source>
</evidence>
<evidence type="ECO:0000313" key="5">
    <source>
        <dbReference type="Proteomes" id="UP000185490"/>
    </source>
</evidence>
<name>A0ABN4UUG4_9BACT</name>
<feature type="domain" description="Sugar fermentation stimulation protein C-terminal" evidence="2">
    <location>
        <begin position="84"/>
        <end position="207"/>
    </location>
</feature>
<dbReference type="CDD" id="cd22357">
    <property type="entry name" value="SfsA-like"/>
    <property type="match status" value="1"/>
</dbReference>
<organism evidence="4 5">
    <name type="scientific">Thermosipho melanesiensis</name>
    <dbReference type="NCBI Taxonomy" id="46541"/>
    <lineage>
        <taxon>Bacteria</taxon>
        <taxon>Thermotogati</taxon>
        <taxon>Thermotogota</taxon>
        <taxon>Thermotogae</taxon>
        <taxon>Thermotogales</taxon>
        <taxon>Fervidobacteriaceae</taxon>
        <taxon>Thermosipho</taxon>
    </lineage>
</organism>
<dbReference type="PANTHER" id="PTHR30545">
    <property type="entry name" value="SUGAR FERMENTATION STIMULATION PROTEIN A"/>
    <property type="match status" value="1"/>
</dbReference>
<dbReference type="HAMAP" id="MF_00095">
    <property type="entry name" value="SfsA"/>
    <property type="match status" value="1"/>
</dbReference>
<sequence>MMNIIKIDNTQSGIFLERINKYLAKIYLNENVVDVHVHDPGRLKELLFKNNKVLVKKVNSTNRKTKYDLIAAKKEKEYVLVHSMYHRYIAEKILRKKYTHLKAEVKYKNSRIDFLAEDKFWIEIKGCTLSDGNMARFPDAPTKRGTKHLEDLMELKKQGFDTFIYFLIFANANYFSPNYETDLSFSKKLEEAYSLGVKIVPLLFSLENNWIVFKREIQLIFDG</sequence>
<feature type="domain" description="SfsA N-terminal OB" evidence="3">
    <location>
        <begin position="16"/>
        <end position="81"/>
    </location>
</feature>
<evidence type="ECO:0000259" key="2">
    <source>
        <dbReference type="Pfam" id="PF03749"/>
    </source>
</evidence>
<dbReference type="InterPro" id="IPR040452">
    <property type="entry name" value="SfsA_C"/>
</dbReference>
<evidence type="ECO:0000313" key="4">
    <source>
        <dbReference type="EMBL" id="APT73818.1"/>
    </source>
</evidence>
<evidence type="ECO:0000256" key="1">
    <source>
        <dbReference type="HAMAP-Rule" id="MF_00095"/>
    </source>
</evidence>
<gene>
    <name evidence="1" type="primary">sfsA</name>
    <name evidence="4" type="ORF">BW47_04445</name>
</gene>
<protein>
    <recommendedName>
        <fullName evidence="1">Sugar fermentation stimulation protein homolog</fullName>
    </recommendedName>
</protein>
<dbReference type="Pfam" id="PF17746">
    <property type="entry name" value="SfsA_N"/>
    <property type="match status" value="1"/>
</dbReference>